<dbReference type="Proteomes" id="UP000308652">
    <property type="component" value="Unassembled WGS sequence"/>
</dbReference>
<dbReference type="EMBL" id="ML213602">
    <property type="protein sequence ID" value="TFK38619.1"/>
    <property type="molecule type" value="Genomic_DNA"/>
</dbReference>
<organism evidence="2 3">
    <name type="scientific">Crucibulum laeve</name>
    <dbReference type="NCBI Taxonomy" id="68775"/>
    <lineage>
        <taxon>Eukaryota</taxon>
        <taxon>Fungi</taxon>
        <taxon>Dikarya</taxon>
        <taxon>Basidiomycota</taxon>
        <taxon>Agaricomycotina</taxon>
        <taxon>Agaricomycetes</taxon>
        <taxon>Agaricomycetidae</taxon>
        <taxon>Agaricales</taxon>
        <taxon>Agaricineae</taxon>
        <taxon>Nidulariaceae</taxon>
        <taxon>Crucibulum</taxon>
    </lineage>
</organism>
<feature type="compositionally biased region" description="Basic and acidic residues" evidence="1">
    <location>
        <begin position="630"/>
        <end position="642"/>
    </location>
</feature>
<gene>
    <name evidence="2" type="ORF">BDQ12DRAFT_95372</name>
</gene>
<protein>
    <submittedName>
        <fullName evidence="2">Uncharacterized protein</fullName>
    </submittedName>
</protein>
<dbReference type="AlphaFoldDB" id="A0A5C3LZG7"/>
<feature type="compositionally biased region" description="Polar residues" evidence="1">
    <location>
        <begin position="528"/>
        <end position="541"/>
    </location>
</feature>
<evidence type="ECO:0000313" key="3">
    <source>
        <dbReference type="Proteomes" id="UP000308652"/>
    </source>
</evidence>
<proteinExistence type="predicted"/>
<feature type="compositionally biased region" description="Low complexity" evidence="1">
    <location>
        <begin position="407"/>
        <end position="417"/>
    </location>
</feature>
<reference evidence="2 3" key="1">
    <citation type="journal article" date="2019" name="Nat. Ecol. Evol.">
        <title>Megaphylogeny resolves global patterns of mushroom evolution.</title>
        <authorList>
            <person name="Varga T."/>
            <person name="Krizsan K."/>
            <person name="Foldi C."/>
            <person name="Dima B."/>
            <person name="Sanchez-Garcia M."/>
            <person name="Sanchez-Ramirez S."/>
            <person name="Szollosi G.J."/>
            <person name="Szarkandi J.G."/>
            <person name="Papp V."/>
            <person name="Albert L."/>
            <person name="Andreopoulos W."/>
            <person name="Angelini C."/>
            <person name="Antonin V."/>
            <person name="Barry K.W."/>
            <person name="Bougher N.L."/>
            <person name="Buchanan P."/>
            <person name="Buyck B."/>
            <person name="Bense V."/>
            <person name="Catcheside P."/>
            <person name="Chovatia M."/>
            <person name="Cooper J."/>
            <person name="Damon W."/>
            <person name="Desjardin D."/>
            <person name="Finy P."/>
            <person name="Geml J."/>
            <person name="Haridas S."/>
            <person name="Hughes K."/>
            <person name="Justo A."/>
            <person name="Karasinski D."/>
            <person name="Kautmanova I."/>
            <person name="Kiss B."/>
            <person name="Kocsube S."/>
            <person name="Kotiranta H."/>
            <person name="LaButti K.M."/>
            <person name="Lechner B.E."/>
            <person name="Liimatainen K."/>
            <person name="Lipzen A."/>
            <person name="Lukacs Z."/>
            <person name="Mihaltcheva S."/>
            <person name="Morgado L.N."/>
            <person name="Niskanen T."/>
            <person name="Noordeloos M.E."/>
            <person name="Ohm R.A."/>
            <person name="Ortiz-Santana B."/>
            <person name="Ovrebo C."/>
            <person name="Racz N."/>
            <person name="Riley R."/>
            <person name="Savchenko A."/>
            <person name="Shiryaev A."/>
            <person name="Soop K."/>
            <person name="Spirin V."/>
            <person name="Szebenyi C."/>
            <person name="Tomsovsky M."/>
            <person name="Tulloss R.E."/>
            <person name="Uehling J."/>
            <person name="Grigoriev I.V."/>
            <person name="Vagvolgyi C."/>
            <person name="Papp T."/>
            <person name="Martin F.M."/>
            <person name="Miettinen O."/>
            <person name="Hibbett D.S."/>
            <person name="Nagy L.G."/>
        </authorList>
    </citation>
    <scope>NUCLEOTIDE SEQUENCE [LARGE SCALE GENOMIC DNA]</scope>
    <source>
        <strain evidence="2 3">CBS 166.37</strain>
    </source>
</reference>
<evidence type="ECO:0000313" key="2">
    <source>
        <dbReference type="EMBL" id="TFK38619.1"/>
    </source>
</evidence>
<keyword evidence="3" id="KW-1185">Reference proteome</keyword>
<feature type="region of interest" description="Disordered" evidence="1">
    <location>
        <begin position="390"/>
        <end position="417"/>
    </location>
</feature>
<feature type="region of interest" description="Disordered" evidence="1">
    <location>
        <begin position="528"/>
        <end position="643"/>
    </location>
</feature>
<sequence>MPSISPPGSLPDADRIRVAIALAALKFKPDDQSYTSYVLDLHSKFPPSKPAAPSAGGSWRTHALNLERDFSELKAKYEAEQIKTMTLAANASLAKSFGSTSVPNSSSEQLSDAASKKKSKKKSRPGTETRHVDGSLKLDMKALLERLHDHDIPAWTPGSRGSLLSAMDTFAQLTALPKTTSIHHSLVFSITFRAVEAISVCLEELLQSHKSCAFARTELLQTLSIFLYQILTSTCPLLHVSGSSEAATNRQYIEMLLVHLLEHIFLPVIRSFLPLSHTFIHSLLLPNISINRSPPRKPSSDSGNNVEASSPLGTTDIRTEALSLFRTVFYCIFPPPSASYSMPQTPGPNMPFMSSDLNDKMSEKFDSLRAALILETVREVSDVVLGDVGKNSNSNGSADDVPADNHGQSASGIGAAQASVPDKRRVMRLGAKDTIWYLCTILHFICPEGTASRSSRSTTSTPVHCTGLDHAHKARTQVGFEERFRGEEAAIQLLEKAVLDSLFKLVIKVKSVKFSQFRSTQQTWASGGILSQSGMTPGTNQGEAPGSEAEASSSEEAARSRVQGRRPVTSQSDFGISESGAHEHCSLPLNGGNDLSPGGLQEASDAMQGHATGAMRRDETQGSTPSSDTKSLDKDASRKQPDEYLIDEVGYEMLLSVVERYVMGLEGSSSVYGDV</sequence>
<feature type="compositionally biased region" description="Low complexity" evidence="1">
    <location>
        <begin position="542"/>
        <end position="555"/>
    </location>
</feature>
<name>A0A5C3LZG7_9AGAR</name>
<evidence type="ECO:0000256" key="1">
    <source>
        <dbReference type="SAM" id="MobiDB-lite"/>
    </source>
</evidence>
<dbReference type="OrthoDB" id="2684605at2759"/>
<feature type="compositionally biased region" description="Polar residues" evidence="1">
    <location>
        <begin position="98"/>
        <end position="112"/>
    </location>
</feature>
<accession>A0A5C3LZG7</accession>
<feature type="region of interest" description="Disordered" evidence="1">
    <location>
        <begin position="98"/>
        <end position="132"/>
    </location>
</feature>